<dbReference type="InterPro" id="IPR012259">
    <property type="entry name" value="DHFR"/>
</dbReference>
<dbReference type="GO" id="GO:0046654">
    <property type="term" value="P:tetrahydrofolate biosynthetic process"/>
    <property type="evidence" value="ECO:0007669"/>
    <property type="project" value="UniProtKB-UniPathway"/>
</dbReference>
<keyword evidence="4 8" id="KW-0554">One-carbon metabolism</keyword>
<dbReference type="Proteomes" id="UP000031368">
    <property type="component" value="Chromosome"/>
</dbReference>
<comment type="pathway">
    <text evidence="1 8">Cofactor biosynthesis; tetrahydrofolate biosynthesis; 5,6,7,8-tetrahydrofolate from 7,8-dihydrofolate: step 1/1.</text>
</comment>
<reference evidence="11 12" key="1">
    <citation type="submission" date="2013-11" db="EMBL/GenBank/DDBJ databases">
        <title>Complete genome sequence of Rhizobium gallicum bv. gallicum R602.</title>
        <authorList>
            <person name="Bustos P."/>
            <person name="Santamaria R.I."/>
            <person name="Lozano L."/>
            <person name="Acosta J.L."/>
            <person name="Ormeno-Orrillo E."/>
            <person name="Rogel M.A."/>
            <person name="Romero D."/>
            <person name="Cevallos M.A."/>
            <person name="Martinez-Romero E."/>
            <person name="Gonzalez V."/>
        </authorList>
    </citation>
    <scope>NUCLEOTIDE SEQUENCE [LARGE SCALE GENOMIC DNA]</scope>
    <source>
        <strain evidence="11 12">R602</strain>
    </source>
</reference>
<feature type="domain" description="DHFR" evidence="10">
    <location>
        <begin position="5"/>
        <end position="169"/>
    </location>
</feature>
<dbReference type="GO" id="GO:0046655">
    <property type="term" value="P:folic acid metabolic process"/>
    <property type="evidence" value="ECO:0007669"/>
    <property type="project" value="TreeGrafter"/>
</dbReference>
<dbReference type="PANTHER" id="PTHR48069">
    <property type="entry name" value="DIHYDROFOLATE REDUCTASE"/>
    <property type="match status" value="1"/>
</dbReference>
<keyword evidence="5 8" id="KW-0521">NADP</keyword>
<accession>A0A0B4X5E7</accession>
<evidence type="ECO:0000313" key="12">
    <source>
        <dbReference type="Proteomes" id="UP000031368"/>
    </source>
</evidence>
<dbReference type="Pfam" id="PF00186">
    <property type="entry name" value="DHFR_1"/>
    <property type="match status" value="1"/>
</dbReference>
<dbReference type="HOGENOM" id="CLU_043966_5_1_5"/>
<proteinExistence type="inferred from homology"/>
<evidence type="ECO:0000256" key="9">
    <source>
        <dbReference type="RuleBase" id="RU004474"/>
    </source>
</evidence>
<comment type="catalytic activity">
    <reaction evidence="8">
        <text>(6S)-5,6,7,8-tetrahydrofolate + NADP(+) = 7,8-dihydrofolate + NADPH + H(+)</text>
        <dbReference type="Rhea" id="RHEA:15009"/>
        <dbReference type="ChEBI" id="CHEBI:15378"/>
        <dbReference type="ChEBI" id="CHEBI:57451"/>
        <dbReference type="ChEBI" id="CHEBI:57453"/>
        <dbReference type="ChEBI" id="CHEBI:57783"/>
        <dbReference type="ChEBI" id="CHEBI:58349"/>
        <dbReference type="EC" id="1.5.1.3"/>
    </reaction>
</comment>
<evidence type="ECO:0000256" key="5">
    <source>
        <dbReference type="ARBA" id="ARBA00022857"/>
    </source>
</evidence>
<dbReference type="PANTHER" id="PTHR48069:SF3">
    <property type="entry name" value="DIHYDROFOLATE REDUCTASE"/>
    <property type="match status" value="1"/>
</dbReference>
<evidence type="ECO:0000256" key="7">
    <source>
        <dbReference type="ARBA" id="ARBA00025067"/>
    </source>
</evidence>
<organism evidence="11 12">
    <name type="scientific">Rhizobium gallicum bv. gallicum R602sp</name>
    <dbReference type="NCBI Taxonomy" id="1041138"/>
    <lineage>
        <taxon>Bacteria</taxon>
        <taxon>Pseudomonadati</taxon>
        <taxon>Pseudomonadota</taxon>
        <taxon>Alphaproteobacteria</taxon>
        <taxon>Hyphomicrobiales</taxon>
        <taxon>Rhizobiaceae</taxon>
        <taxon>Rhizobium/Agrobacterium group</taxon>
        <taxon>Rhizobium</taxon>
    </lineage>
</organism>
<evidence type="ECO:0000256" key="4">
    <source>
        <dbReference type="ARBA" id="ARBA00022563"/>
    </source>
</evidence>
<dbReference type="SUPFAM" id="SSF53597">
    <property type="entry name" value="Dihydrofolate reductase-like"/>
    <property type="match status" value="1"/>
</dbReference>
<dbReference type="Gene3D" id="3.40.430.10">
    <property type="entry name" value="Dihydrofolate Reductase, subunit A"/>
    <property type="match status" value="1"/>
</dbReference>
<name>A0A0B4X5E7_9HYPH</name>
<dbReference type="UniPathway" id="UPA00077">
    <property type="reaction ID" value="UER00158"/>
</dbReference>
<dbReference type="InterPro" id="IPR017925">
    <property type="entry name" value="DHFR_CS"/>
</dbReference>
<dbReference type="EMBL" id="CP006877">
    <property type="protein sequence ID" value="AJD41773.1"/>
    <property type="molecule type" value="Genomic_DNA"/>
</dbReference>
<dbReference type="PROSITE" id="PS51330">
    <property type="entry name" value="DHFR_2"/>
    <property type="match status" value="1"/>
</dbReference>
<dbReference type="KEGG" id="rga:RGR602_CH02448"/>
<evidence type="ECO:0000256" key="3">
    <source>
        <dbReference type="ARBA" id="ARBA00012856"/>
    </source>
</evidence>
<evidence type="ECO:0000313" key="11">
    <source>
        <dbReference type="EMBL" id="AJD41773.1"/>
    </source>
</evidence>
<dbReference type="RefSeq" id="WP_039845308.1">
    <property type="nucleotide sequence ID" value="NZ_CP006877.1"/>
</dbReference>
<dbReference type="GO" id="GO:0004146">
    <property type="term" value="F:dihydrofolate reductase activity"/>
    <property type="evidence" value="ECO:0007669"/>
    <property type="project" value="UniProtKB-EC"/>
</dbReference>
<dbReference type="InterPro" id="IPR001796">
    <property type="entry name" value="DHFR_dom"/>
</dbReference>
<dbReference type="InterPro" id="IPR024072">
    <property type="entry name" value="DHFR-like_dom_sf"/>
</dbReference>
<gene>
    <name evidence="11" type="primary">folA</name>
    <name evidence="11" type="ORF">RGR602_CH02448</name>
</gene>
<evidence type="ECO:0000256" key="2">
    <source>
        <dbReference type="ARBA" id="ARBA00009539"/>
    </source>
</evidence>
<dbReference type="GO" id="GO:0046452">
    <property type="term" value="P:dihydrofolate metabolic process"/>
    <property type="evidence" value="ECO:0007669"/>
    <property type="project" value="TreeGrafter"/>
</dbReference>
<keyword evidence="6 8" id="KW-0560">Oxidoreductase</keyword>
<dbReference type="PROSITE" id="PS00075">
    <property type="entry name" value="DHFR_1"/>
    <property type="match status" value="1"/>
</dbReference>
<evidence type="ECO:0000259" key="10">
    <source>
        <dbReference type="PROSITE" id="PS51330"/>
    </source>
</evidence>
<sequence length="172" mass="18895">MSDIRKTIVVAVAENGVIGRDGDMPWRLSTDLKRFKAMTLGKPLVVGRKTYESFGKPLPGRPHVVISRHATIEQSDVTMARSFPEAIGIAERLARETGQIEIIIAGGGEIYAQAMALADRMCVTHVQTHVAGDTSFPSIDPAAWMVIEEIDVPAGEKDNYPTRFVVYERRSA</sequence>
<dbReference type="EC" id="1.5.1.3" evidence="3 8"/>
<evidence type="ECO:0000256" key="1">
    <source>
        <dbReference type="ARBA" id="ARBA00004903"/>
    </source>
</evidence>
<evidence type="ECO:0000256" key="6">
    <source>
        <dbReference type="ARBA" id="ARBA00023002"/>
    </source>
</evidence>
<dbReference type="PRINTS" id="PR00070">
    <property type="entry name" value="DHFR"/>
</dbReference>
<dbReference type="GO" id="GO:0050661">
    <property type="term" value="F:NADP binding"/>
    <property type="evidence" value="ECO:0007669"/>
    <property type="project" value="InterPro"/>
</dbReference>
<dbReference type="GO" id="GO:0006730">
    <property type="term" value="P:one-carbon metabolic process"/>
    <property type="evidence" value="ECO:0007669"/>
    <property type="project" value="UniProtKB-KW"/>
</dbReference>
<protein>
    <recommendedName>
        <fullName evidence="3 8">Dihydrofolate reductase</fullName>
        <ecNumber evidence="3 8">1.5.1.3</ecNumber>
    </recommendedName>
</protein>
<dbReference type="AlphaFoldDB" id="A0A0B4X5E7"/>
<keyword evidence="12" id="KW-1185">Reference proteome</keyword>
<dbReference type="CDD" id="cd00209">
    <property type="entry name" value="DHFR"/>
    <property type="match status" value="1"/>
</dbReference>
<evidence type="ECO:0000256" key="8">
    <source>
        <dbReference type="PIRNR" id="PIRNR000194"/>
    </source>
</evidence>
<comment type="similarity">
    <text evidence="2 8 9">Belongs to the dihydrofolate reductase family.</text>
</comment>
<dbReference type="GO" id="GO:0005829">
    <property type="term" value="C:cytosol"/>
    <property type="evidence" value="ECO:0007669"/>
    <property type="project" value="TreeGrafter"/>
</dbReference>
<comment type="function">
    <text evidence="7 8">Key enzyme in folate metabolism. Catalyzes an essential reaction for de novo glycine and purine synthesis, and for DNA precursor synthesis.</text>
</comment>
<dbReference type="PIRSF" id="PIRSF000194">
    <property type="entry name" value="DHFR"/>
    <property type="match status" value="1"/>
</dbReference>